<dbReference type="RefSeq" id="WP_146962639.1">
    <property type="nucleotide sequence ID" value="NZ_CP042467.1"/>
</dbReference>
<dbReference type="GO" id="GO:0035539">
    <property type="term" value="F:8-oxo-7,8-dihydrodeoxyguanosine triphosphate pyrophosphatase activity"/>
    <property type="evidence" value="ECO:0007669"/>
    <property type="project" value="UniProtKB-EC"/>
</dbReference>
<comment type="similarity">
    <text evidence="2">Belongs to the Nudix hydrolase family.</text>
</comment>
<proteinExistence type="inferred from homology"/>
<dbReference type="GO" id="GO:0006281">
    <property type="term" value="P:DNA repair"/>
    <property type="evidence" value="ECO:0007669"/>
    <property type="project" value="UniProtKB-KW"/>
</dbReference>
<dbReference type="PANTHER" id="PTHR47707:SF1">
    <property type="entry name" value="NUDIX HYDROLASE FAMILY PROTEIN"/>
    <property type="match status" value="1"/>
</dbReference>
<dbReference type="GO" id="GO:0046872">
    <property type="term" value="F:metal ion binding"/>
    <property type="evidence" value="ECO:0007669"/>
    <property type="project" value="UniProtKB-KW"/>
</dbReference>
<dbReference type="Proteomes" id="UP000321595">
    <property type="component" value="Chromosome"/>
</dbReference>
<dbReference type="PROSITE" id="PS51462">
    <property type="entry name" value="NUDIX"/>
    <property type="match status" value="1"/>
</dbReference>
<dbReference type="EC" id="3.6.1.55" evidence="11"/>
<dbReference type="PANTHER" id="PTHR47707">
    <property type="entry name" value="8-OXO-DGTP DIPHOSPHATASE"/>
    <property type="match status" value="1"/>
</dbReference>
<reference evidence="13 14" key="1">
    <citation type="submission" date="2019-08" db="EMBL/GenBank/DDBJ databases">
        <authorList>
            <person name="Liang Q."/>
        </authorList>
    </citation>
    <scope>NUCLEOTIDE SEQUENCE [LARGE SCALE GENOMIC DNA]</scope>
    <source>
        <strain evidence="13 14">V1718</strain>
    </source>
</reference>
<keyword evidence="7 13" id="KW-0378">Hydrolase</keyword>
<evidence type="ECO:0000256" key="1">
    <source>
        <dbReference type="ARBA" id="ARBA00001946"/>
    </source>
</evidence>
<keyword evidence="4" id="KW-0235">DNA replication</keyword>
<evidence type="ECO:0000256" key="2">
    <source>
        <dbReference type="ARBA" id="ARBA00005582"/>
    </source>
</evidence>
<evidence type="ECO:0000313" key="14">
    <source>
        <dbReference type="Proteomes" id="UP000321595"/>
    </source>
</evidence>
<protein>
    <recommendedName>
        <fullName evidence="11">8-oxo-dGTP diphosphatase</fullName>
        <ecNumber evidence="11">3.6.1.55</ecNumber>
    </recommendedName>
</protein>
<evidence type="ECO:0000256" key="5">
    <source>
        <dbReference type="ARBA" id="ARBA00022723"/>
    </source>
</evidence>
<dbReference type="InterPro" id="IPR047127">
    <property type="entry name" value="MutT-like"/>
</dbReference>
<evidence type="ECO:0000256" key="11">
    <source>
        <dbReference type="ARBA" id="ARBA00038905"/>
    </source>
</evidence>
<evidence type="ECO:0000256" key="9">
    <source>
        <dbReference type="ARBA" id="ARBA00023204"/>
    </source>
</evidence>
<evidence type="ECO:0000256" key="8">
    <source>
        <dbReference type="ARBA" id="ARBA00022842"/>
    </source>
</evidence>
<dbReference type="KEGG" id="bbae:FRD01_19640"/>
<keyword evidence="3" id="KW-0515">Mutator protein</keyword>
<dbReference type="Pfam" id="PF00293">
    <property type="entry name" value="NUDIX"/>
    <property type="match status" value="1"/>
</dbReference>
<comment type="catalytic activity">
    <reaction evidence="10">
        <text>8-oxo-dGTP + H2O = 8-oxo-dGMP + diphosphate + H(+)</text>
        <dbReference type="Rhea" id="RHEA:31575"/>
        <dbReference type="ChEBI" id="CHEBI:15377"/>
        <dbReference type="ChEBI" id="CHEBI:15378"/>
        <dbReference type="ChEBI" id="CHEBI:33019"/>
        <dbReference type="ChEBI" id="CHEBI:63224"/>
        <dbReference type="ChEBI" id="CHEBI:77896"/>
        <dbReference type="EC" id="3.6.1.55"/>
    </reaction>
</comment>
<gene>
    <name evidence="13" type="ORF">FRD01_19640</name>
</gene>
<sequence>MKREVHVVGAAIFKDDLVLVALRSATMPLPLLWEFPGGKVEASETPQEALAREIFEELECSVEVGEFVARGEHLVGEVKVVLDVYGCELQAGTPHAKEHAEIRWVSRSALKELEFAPADLPAVEKLAQHA</sequence>
<name>A0A5B8Y0E3_9DELT</name>
<evidence type="ECO:0000256" key="10">
    <source>
        <dbReference type="ARBA" id="ARBA00035861"/>
    </source>
</evidence>
<dbReference type="EMBL" id="CP042467">
    <property type="protein sequence ID" value="QED29406.1"/>
    <property type="molecule type" value="Genomic_DNA"/>
</dbReference>
<evidence type="ECO:0000256" key="6">
    <source>
        <dbReference type="ARBA" id="ARBA00022763"/>
    </source>
</evidence>
<dbReference type="InterPro" id="IPR000086">
    <property type="entry name" value="NUDIX_hydrolase_dom"/>
</dbReference>
<dbReference type="AlphaFoldDB" id="A0A5B8Y0E3"/>
<evidence type="ECO:0000256" key="3">
    <source>
        <dbReference type="ARBA" id="ARBA00022457"/>
    </source>
</evidence>
<keyword evidence="14" id="KW-1185">Reference proteome</keyword>
<evidence type="ECO:0000313" key="13">
    <source>
        <dbReference type="EMBL" id="QED29406.1"/>
    </source>
</evidence>
<dbReference type="InterPro" id="IPR015797">
    <property type="entry name" value="NUDIX_hydrolase-like_dom_sf"/>
</dbReference>
<evidence type="ECO:0000259" key="12">
    <source>
        <dbReference type="PROSITE" id="PS51462"/>
    </source>
</evidence>
<evidence type="ECO:0000256" key="4">
    <source>
        <dbReference type="ARBA" id="ARBA00022705"/>
    </source>
</evidence>
<organism evidence="13 14">
    <name type="scientific">Microvenator marinus</name>
    <dbReference type="NCBI Taxonomy" id="2600177"/>
    <lineage>
        <taxon>Bacteria</taxon>
        <taxon>Deltaproteobacteria</taxon>
        <taxon>Bradymonadales</taxon>
        <taxon>Microvenatoraceae</taxon>
        <taxon>Microvenator</taxon>
    </lineage>
</organism>
<evidence type="ECO:0000256" key="7">
    <source>
        <dbReference type="ARBA" id="ARBA00022801"/>
    </source>
</evidence>
<keyword evidence="6" id="KW-0227">DNA damage</keyword>
<feature type="domain" description="Nudix hydrolase" evidence="12">
    <location>
        <begin position="3"/>
        <end position="128"/>
    </location>
</feature>
<dbReference type="OrthoDB" id="9810648at2"/>
<comment type="cofactor">
    <cofactor evidence="1">
        <name>Mg(2+)</name>
        <dbReference type="ChEBI" id="CHEBI:18420"/>
    </cofactor>
</comment>
<dbReference type="PRINTS" id="PR00502">
    <property type="entry name" value="NUDIXFAMILY"/>
</dbReference>
<dbReference type="GO" id="GO:0044716">
    <property type="term" value="F:8-oxo-GDP phosphatase activity"/>
    <property type="evidence" value="ECO:0007669"/>
    <property type="project" value="TreeGrafter"/>
</dbReference>
<dbReference type="GO" id="GO:0006260">
    <property type="term" value="P:DNA replication"/>
    <property type="evidence" value="ECO:0007669"/>
    <property type="project" value="UniProtKB-KW"/>
</dbReference>
<dbReference type="CDD" id="cd03425">
    <property type="entry name" value="NUDIX_MutT_NudA_like"/>
    <property type="match status" value="1"/>
</dbReference>
<keyword evidence="5" id="KW-0479">Metal-binding</keyword>
<keyword evidence="9" id="KW-0234">DNA repair</keyword>
<keyword evidence="8" id="KW-0460">Magnesium</keyword>
<dbReference type="GO" id="GO:0008413">
    <property type="term" value="F:8-oxo-7,8-dihydroguanosine triphosphate pyrophosphatase activity"/>
    <property type="evidence" value="ECO:0007669"/>
    <property type="project" value="TreeGrafter"/>
</dbReference>
<accession>A0A5B8Y0E3</accession>
<dbReference type="GO" id="GO:0044715">
    <property type="term" value="F:8-oxo-dGDP phosphatase activity"/>
    <property type="evidence" value="ECO:0007669"/>
    <property type="project" value="TreeGrafter"/>
</dbReference>
<dbReference type="InterPro" id="IPR020476">
    <property type="entry name" value="Nudix_hydrolase"/>
</dbReference>
<dbReference type="Gene3D" id="3.90.79.10">
    <property type="entry name" value="Nucleoside Triphosphate Pyrophosphohydrolase"/>
    <property type="match status" value="1"/>
</dbReference>
<dbReference type="SUPFAM" id="SSF55811">
    <property type="entry name" value="Nudix"/>
    <property type="match status" value="1"/>
</dbReference>